<dbReference type="EMBL" id="LR900321">
    <property type="protein sequence ID" value="CAD7245208.1"/>
    <property type="molecule type" value="Genomic_DNA"/>
</dbReference>
<accession>A0A7R8XFC1</accession>
<evidence type="ECO:0000313" key="3">
    <source>
        <dbReference type="EMBL" id="CAD7245208.1"/>
    </source>
</evidence>
<evidence type="ECO:0000259" key="2">
    <source>
        <dbReference type="Pfam" id="PF00095"/>
    </source>
</evidence>
<dbReference type="Proteomes" id="UP000677054">
    <property type="component" value="Unassembled WGS sequence"/>
</dbReference>
<evidence type="ECO:0000256" key="1">
    <source>
        <dbReference type="SAM" id="MobiDB-lite"/>
    </source>
</evidence>
<dbReference type="GO" id="GO:0005576">
    <property type="term" value="C:extracellular region"/>
    <property type="evidence" value="ECO:0007669"/>
    <property type="project" value="InterPro"/>
</dbReference>
<protein>
    <recommendedName>
        <fullName evidence="2">WAP domain-containing protein</fullName>
    </recommendedName>
</protein>
<gene>
    <name evidence="3" type="ORF">DSTB1V02_LOCUS5082</name>
</gene>
<dbReference type="Pfam" id="PF00095">
    <property type="entry name" value="WAP"/>
    <property type="match status" value="1"/>
</dbReference>
<dbReference type="EMBL" id="CAJPEV010000804">
    <property type="protein sequence ID" value="CAG0888669.1"/>
    <property type="molecule type" value="Genomic_DNA"/>
</dbReference>
<keyword evidence="4" id="KW-1185">Reference proteome</keyword>
<feature type="compositionally biased region" description="Basic and acidic residues" evidence="1">
    <location>
        <begin position="77"/>
        <end position="91"/>
    </location>
</feature>
<feature type="region of interest" description="Disordered" evidence="1">
    <location>
        <begin position="76"/>
        <end position="96"/>
    </location>
</feature>
<dbReference type="AlphaFoldDB" id="A0A7R8XFC1"/>
<name>A0A7R8XFC1_9CRUS</name>
<evidence type="ECO:0000313" key="4">
    <source>
        <dbReference type="Proteomes" id="UP000677054"/>
    </source>
</evidence>
<organism evidence="3">
    <name type="scientific">Darwinula stevensoni</name>
    <dbReference type="NCBI Taxonomy" id="69355"/>
    <lineage>
        <taxon>Eukaryota</taxon>
        <taxon>Metazoa</taxon>
        <taxon>Ecdysozoa</taxon>
        <taxon>Arthropoda</taxon>
        <taxon>Crustacea</taxon>
        <taxon>Oligostraca</taxon>
        <taxon>Ostracoda</taxon>
        <taxon>Podocopa</taxon>
        <taxon>Podocopida</taxon>
        <taxon>Darwinulocopina</taxon>
        <taxon>Darwinuloidea</taxon>
        <taxon>Darwinulidae</taxon>
        <taxon>Darwinula</taxon>
    </lineage>
</organism>
<dbReference type="GO" id="GO:0030414">
    <property type="term" value="F:peptidase inhibitor activity"/>
    <property type="evidence" value="ECO:0007669"/>
    <property type="project" value="InterPro"/>
</dbReference>
<sequence length="141" mass="16013">MRAAGTCPAKNNQRCPRSAPKVCTSDTECTQGQVCCQGCDANKVCMRAEIPEMRHLYIFQTKMNAQNPTISIAQSDELQRHDLRQRPDLRDGPAQLRPSQRLLLPQANLPPCRCQYVQWRTMRNGTRVRAARGEELHRPAV</sequence>
<dbReference type="InterPro" id="IPR008197">
    <property type="entry name" value="WAP_dom"/>
</dbReference>
<proteinExistence type="predicted"/>
<feature type="domain" description="WAP" evidence="2">
    <location>
        <begin position="4"/>
        <end position="46"/>
    </location>
</feature>
<reference evidence="3" key="1">
    <citation type="submission" date="2020-11" db="EMBL/GenBank/DDBJ databases">
        <authorList>
            <person name="Tran Van P."/>
        </authorList>
    </citation>
    <scope>NUCLEOTIDE SEQUENCE</scope>
</reference>